<evidence type="ECO:0000256" key="18">
    <source>
        <dbReference type="ARBA" id="ARBA00049504"/>
    </source>
</evidence>
<protein>
    <recommendedName>
        <fullName evidence="6 19">Adenosylcobinamide-GDP ribazoletransferase</fullName>
        <ecNumber evidence="5 19">2.7.8.26</ecNumber>
    </recommendedName>
    <alternativeName>
        <fullName evidence="16 19">Cobalamin synthase</fullName>
    </alternativeName>
    <alternativeName>
        <fullName evidence="15 19">Cobalamin-5'-phosphate synthase</fullName>
    </alternativeName>
</protein>
<keyword evidence="9 19" id="KW-0808">Transferase</keyword>
<comment type="caution">
    <text evidence="20">The sequence shown here is derived from an EMBL/GenBank/DDBJ whole genome shotgun (WGS) entry which is preliminary data.</text>
</comment>
<dbReference type="PANTHER" id="PTHR34148:SF1">
    <property type="entry name" value="ADENOSYLCOBINAMIDE-GDP RIBAZOLETRANSFERASE"/>
    <property type="match status" value="1"/>
</dbReference>
<dbReference type="PANTHER" id="PTHR34148">
    <property type="entry name" value="ADENOSYLCOBINAMIDE-GDP RIBAZOLETRANSFERASE"/>
    <property type="match status" value="1"/>
</dbReference>
<evidence type="ECO:0000256" key="13">
    <source>
        <dbReference type="ARBA" id="ARBA00023136"/>
    </source>
</evidence>
<comment type="subcellular location">
    <subcellularLocation>
        <location evidence="2 19">Cell membrane</location>
        <topology evidence="2 19">Multi-pass membrane protein</topology>
    </subcellularLocation>
</comment>
<feature type="transmembrane region" description="Helical" evidence="19">
    <location>
        <begin position="36"/>
        <end position="56"/>
    </location>
</feature>
<feature type="transmembrane region" description="Helical" evidence="19">
    <location>
        <begin position="177"/>
        <end position="205"/>
    </location>
</feature>
<evidence type="ECO:0000256" key="11">
    <source>
        <dbReference type="ARBA" id="ARBA00022842"/>
    </source>
</evidence>
<feature type="transmembrane region" description="Helical" evidence="19">
    <location>
        <begin position="119"/>
        <end position="138"/>
    </location>
</feature>
<comment type="catalytic activity">
    <reaction evidence="17 19">
        <text>alpha-ribazole + adenosylcob(III)inamide-GDP = adenosylcob(III)alamin + GMP + H(+)</text>
        <dbReference type="Rhea" id="RHEA:16049"/>
        <dbReference type="ChEBI" id="CHEBI:10329"/>
        <dbReference type="ChEBI" id="CHEBI:15378"/>
        <dbReference type="ChEBI" id="CHEBI:18408"/>
        <dbReference type="ChEBI" id="CHEBI:58115"/>
        <dbReference type="ChEBI" id="CHEBI:60487"/>
        <dbReference type="EC" id="2.7.8.26"/>
    </reaction>
</comment>
<evidence type="ECO:0000256" key="4">
    <source>
        <dbReference type="ARBA" id="ARBA00010561"/>
    </source>
</evidence>
<feature type="transmembrane region" description="Helical" evidence="19">
    <location>
        <begin position="62"/>
        <end position="82"/>
    </location>
</feature>
<reference evidence="20 21" key="1">
    <citation type="submission" date="2020-07" db="EMBL/GenBank/DDBJ databases">
        <title>Sequencing the genomes of 1000 actinobacteria strains.</title>
        <authorList>
            <person name="Klenk H.-P."/>
        </authorList>
    </citation>
    <scope>NUCLEOTIDE SEQUENCE [LARGE SCALE GENOMIC DNA]</scope>
    <source>
        <strain evidence="20 21">DSM 44442</strain>
    </source>
</reference>
<evidence type="ECO:0000256" key="15">
    <source>
        <dbReference type="ARBA" id="ARBA00032605"/>
    </source>
</evidence>
<evidence type="ECO:0000313" key="20">
    <source>
        <dbReference type="EMBL" id="NYJ37194.1"/>
    </source>
</evidence>
<comment type="function">
    <text evidence="14 19">Joins adenosylcobinamide-GDP and alpha-ribazole to generate adenosylcobalamin (Ado-cobalamin). Also synthesizes adenosylcobalamin 5'-phosphate from adenosylcobinamide-GDP and alpha-ribazole 5'-phosphate.</text>
</comment>
<comment type="catalytic activity">
    <reaction evidence="18 19">
        <text>alpha-ribazole 5'-phosphate + adenosylcob(III)inamide-GDP = adenosylcob(III)alamin 5'-phosphate + GMP + H(+)</text>
        <dbReference type="Rhea" id="RHEA:23560"/>
        <dbReference type="ChEBI" id="CHEBI:15378"/>
        <dbReference type="ChEBI" id="CHEBI:57918"/>
        <dbReference type="ChEBI" id="CHEBI:58115"/>
        <dbReference type="ChEBI" id="CHEBI:60487"/>
        <dbReference type="ChEBI" id="CHEBI:60493"/>
        <dbReference type="EC" id="2.7.8.26"/>
    </reaction>
</comment>
<evidence type="ECO:0000313" key="21">
    <source>
        <dbReference type="Proteomes" id="UP000572051"/>
    </source>
</evidence>
<dbReference type="HAMAP" id="MF_00719">
    <property type="entry name" value="CobS"/>
    <property type="match status" value="1"/>
</dbReference>
<dbReference type="Pfam" id="PF02654">
    <property type="entry name" value="CobS"/>
    <property type="match status" value="1"/>
</dbReference>
<evidence type="ECO:0000256" key="1">
    <source>
        <dbReference type="ARBA" id="ARBA00001946"/>
    </source>
</evidence>
<name>A0A7Z0ES90_9ACTN</name>
<gene>
    <name evidence="19" type="primary">cobS</name>
    <name evidence="20" type="ORF">HNR10_005075</name>
</gene>
<evidence type="ECO:0000256" key="8">
    <source>
        <dbReference type="ARBA" id="ARBA00022573"/>
    </source>
</evidence>
<evidence type="ECO:0000256" key="19">
    <source>
        <dbReference type="HAMAP-Rule" id="MF_00719"/>
    </source>
</evidence>
<dbReference type="GO" id="GO:0009236">
    <property type="term" value="P:cobalamin biosynthetic process"/>
    <property type="evidence" value="ECO:0007669"/>
    <property type="project" value="UniProtKB-UniRule"/>
</dbReference>
<comment type="pathway">
    <text evidence="3 19">Cofactor biosynthesis; adenosylcobalamin biosynthesis; adenosylcobalamin from cob(II)yrinate a,c-diamide: step 7/7.</text>
</comment>
<evidence type="ECO:0000256" key="7">
    <source>
        <dbReference type="ARBA" id="ARBA00022475"/>
    </source>
</evidence>
<sequence length="267" mass="25468">MTASARVAAARAGARMAVGTFTAVPVRVERVDRSTAGWAMFWAPVVGAAVGAGTGAVAAAGAWLGLSGALAGVLGVGAAALVTRGLHLDGLADLADGLGSGRPAEGALEVMRRSDIGPFGVVALALVLLAQVLALAQLAAASPWAVVGAAVAAGAGGRLAVTLACTARVPSARPEGLGAFVAGTVRAPLAAAACAVVGLLCLAGLPHGAGFAVLCAGAVVLGLAVAGLLLRRAVRRLGGITGDVLGALAESAGTSVLVVAAAGTAWL</sequence>
<evidence type="ECO:0000256" key="14">
    <source>
        <dbReference type="ARBA" id="ARBA00025228"/>
    </source>
</evidence>
<dbReference type="InterPro" id="IPR003805">
    <property type="entry name" value="CobS"/>
</dbReference>
<evidence type="ECO:0000256" key="6">
    <source>
        <dbReference type="ARBA" id="ARBA00015850"/>
    </source>
</evidence>
<organism evidence="20 21">
    <name type="scientific">Nocardiopsis aegyptia</name>
    <dbReference type="NCBI Taxonomy" id="220378"/>
    <lineage>
        <taxon>Bacteria</taxon>
        <taxon>Bacillati</taxon>
        <taxon>Actinomycetota</taxon>
        <taxon>Actinomycetes</taxon>
        <taxon>Streptosporangiales</taxon>
        <taxon>Nocardiopsidaceae</taxon>
        <taxon>Nocardiopsis</taxon>
    </lineage>
</organism>
<keyword evidence="7 19" id="KW-1003">Cell membrane</keyword>
<dbReference type="UniPathway" id="UPA00148">
    <property type="reaction ID" value="UER00238"/>
</dbReference>
<keyword evidence="13 19" id="KW-0472">Membrane</keyword>
<dbReference type="EC" id="2.7.8.26" evidence="5 19"/>
<dbReference type="GO" id="GO:0005886">
    <property type="term" value="C:plasma membrane"/>
    <property type="evidence" value="ECO:0007669"/>
    <property type="project" value="UniProtKB-SubCell"/>
</dbReference>
<comment type="cofactor">
    <cofactor evidence="1 19">
        <name>Mg(2+)</name>
        <dbReference type="ChEBI" id="CHEBI:18420"/>
    </cofactor>
</comment>
<dbReference type="GO" id="GO:0008818">
    <property type="term" value="F:cobalamin 5'-phosphate synthase activity"/>
    <property type="evidence" value="ECO:0007669"/>
    <property type="project" value="UniProtKB-UniRule"/>
</dbReference>
<keyword evidence="8 19" id="KW-0169">Cobalamin biosynthesis</keyword>
<evidence type="ECO:0000256" key="9">
    <source>
        <dbReference type="ARBA" id="ARBA00022679"/>
    </source>
</evidence>
<dbReference type="EMBL" id="JACCFS010000001">
    <property type="protein sequence ID" value="NYJ37194.1"/>
    <property type="molecule type" value="Genomic_DNA"/>
</dbReference>
<keyword evidence="11 19" id="KW-0460">Magnesium</keyword>
<evidence type="ECO:0000256" key="3">
    <source>
        <dbReference type="ARBA" id="ARBA00004663"/>
    </source>
</evidence>
<evidence type="ECO:0000256" key="5">
    <source>
        <dbReference type="ARBA" id="ARBA00013200"/>
    </source>
</evidence>
<comment type="similarity">
    <text evidence="4 19">Belongs to the CobS family.</text>
</comment>
<dbReference type="Proteomes" id="UP000572051">
    <property type="component" value="Unassembled WGS sequence"/>
</dbReference>
<keyword evidence="21" id="KW-1185">Reference proteome</keyword>
<evidence type="ECO:0000256" key="2">
    <source>
        <dbReference type="ARBA" id="ARBA00004651"/>
    </source>
</evidence>
<keyword evidence="10 19" id="KW-0812">Transmembrane</keyword>
<proteinExistence type="inferred from homology"/>
<dbReference type="AlphaFoldDB" id="A0A7Z0ES90"/>
<accession>A0A7Z0ES90</accession>
<dbReference type="GO" id="GO:0051073">
    <property type="term" value="F:adenosylcobinamide-GDP ribazoletransferase activity"/>
    <property type="evidence" value="ECO:0007669"/>
    <property type="project" value="UniProtKB-UniRule"/>
</dbReference>
<keyword evidence="12 19" id="KW-1133">Transmembrane helix</keyword>
<evidence type="ECO:0000256" key="12">
    <source>
        <dbReference type="ARBA" id="ARBA00022989"/>
    </source>
</evidence>
<feature type="transmembrane region" description="Helical" evidence="19">
    <location>
        <begin position="211"/>
        <end position="230"/>
    </location>
</feature>
<feature type="transmembrane region" description="Helical" evidence="19">
    <location>
        <begin position="144"/>
        <end position="165"/>
    </location>
</feature>
<evidence type="ECO:0000256" key="10">
    <source>
        <dbReference type="ARBA" id="ARBA00022692"/>
    </source>
</evidence>
<evidence type="ECO:0000256" key="17">
    <source>
        <dbReference type="ARBA" id="ARBA00048623"/>
    </source>
</evidence>
<evidence type="ECO:0000256" key="16">
    <source>
        <dbReference type="ARBA" id="ARBA00032853"/>
    </source>
</evidence>